<gene>
    <name evidence="1" type="primary">Necator_chrII.g6437</name>
    <name evidence="1" type="ORF">RB195_018644</name>
</gene>
<protein>
    <submittedName>
        <fullName evidence="1">Uncharacterized protein</fullName>
    </submittedName>
</protein>
<keyword evidence="2" id="KW-1185">Reference proteome</keyword>
<evidence type="ECO:0000313" key="1">
    <source>
        <dbReference type="EMBL" id="KAK6735556.1"/>
    </source>
</evidence>
<organism evidence="1 2">
    <name type="scientific">Necator americanus</name>
    <name type="common">Human hookworm</name>
    <dbReference type="NCBI Taxonomy" id="51031"/>
    <lineage>
        <taxon>Eukaryota</taxon>
        <taxon>Metazoa</taxon>
        <taxon>Ecdysozoa</taxon>
        <taxon>Nematoda</taxon>
        <taxon>Chromadorea</taxon>
        <taxon>Rhabditida</taxon>
        <taxon>Rhabditina</taxon>
        <taxon>Rhabditomorpha</taxon>
        <taxon>Strongyloidea</taxon>
        <taxon>Ancylostomatidae</taxon>
        <taxon>Bunostominae</taxon>
        <taxon>Necator</taxon>
    </lineage>
</organism>
<evidence type="ECO:0000313" key="2">
    <source>
        <dbReference type="Proteomes" id="UP001303046"/>
    </source>
</evidence>
<dbReference type="Proteomes" id="UP001303046">
    <property type="component" value="Unassembled WGS sequence"/>
</dbReference>
<comment type="caution">
    <text evidence="1">The sequence shown here is derived from an EMBL/GenBank/DDBJ whole genome shotgun (WGS) entry which is preliminary data.</text>
</comment>
<name>A0ABR1CCA8_NECAM</name>
<sequence>MTTLLFLCRRVLFFSVLFSVFDFNKTSRLRLYRHPLQLANSGLQRGRRFLLKNSSPGSEPGRIPGEVDFWYKDSRSASKPGRTESQLSKQLRENHGSTIMETKAQHESSTNRLQTRCRHIRPFHEPHSRKACDNPLTDTVAALEELFGHNTSVFVRRHPYLITQRNEESLRDYTGLVNQRHDMAEFNDVTPEQMKCLVWICELVAPQDADVRVRTLRTMEKSSLAEGPCRRSSALCRHLSGSCTPRTIKSTARQRRGFAKKSNS</sequence>
<dbReference type="EMBL" id="JAVFWL010000002">
    <property type="protein sequence ID" value="KAK6735556.1"/>
    <property type="molecule type" value="Genomic_DNA"/>
</dbReference>
<reference evidence="1 2" key="1">
    <citation type="submission" date="2023-08" db="EMBL/GenBank/DDBJ databases">
        <title>A Necator americanus chromosomal reference genome.</title>
        <authorList>
            <person name="Ilik V."/>
            <person name="Petrzelkova K.J."/>
            <person name="Pardy F."/>
            <person name="Fuh T."/>
            <person name="Niatou-Singa F.S."/>
            <person name="Gouil Q."/>
            <person name="Baker L."/>
            <person name="Ritchie M.E."/>
            <person name="Jex A.R."/>
            <person name="Gazzola D."/>
            <person name="Li H."/>
            <person name="Toshio Fujiwara R."/>
            <person name="Zhan B."/>
            <person name="Aroian R.V."/>
            <person name="Pafco B."/>
            <person name="Schwarz E.M."/>
        </authorList>
    </citation>
    <scope>NUCLEOTIDE SEQUENCE [LARGE SCALE GENOMIC DNA]</scope>
    <source>
        <strain evidence="1 2">Aroian</strain>
        <tissue evidence="1">Whole animal</tissue>
    </source>
</reference>
<accession>A0ABR1CCA8</accession>
<proteinExistence type="predicted"/>